<feature type="chain" id="PRO_5039073546" evidence="1">
    <location>
        <begin position="23"/>
        <end position="154"/>
    </location>
</feature>
<evidence type="ECO:0000313" key="3">
    <source>
        <dbReference type="Proteomes" id="UP000823661"/>
    </source>
</evidence>
<evidence type="ECO:0000256" key="1">
    <source>
        <dbReference type="SAM" id="SignalP"/>
    </source>
</evidence>
<reference evidence="2" key="2">
    <citation type="journal article" date="2021" name="PeerJ">
        <title>Extensive microbial diversity within the chicken gut microbiome revealed by metagenomics and culture.</title>
        <authorList>
            <person name="Gilroy R."/>
            <person name="Ravi A."/>
            <person name="Getino M."/>
            <person name="Pursley I."/>
            <person name="Horton D.L."/>
            <person name="Alikhan N.F."/>
            <person name="Baker D."/>
            <person name="Gharbi K."/>
            <person name="Hall N."/>
            <person name="Watson M."/>
            <person name="Adriaenssens E.M."/>
            <person name="Foster-Nyarko E."/>
            <person name="Jarju S."/>
            <person name="Secka A."/>
            <person name="Antonio M."/>
            <person name="Oren A."/>
            <person name="Chaudhuri R.R."/>
            <person name="La Ragione R."/>
            <person name="Hildebrand F."/>
            <person name="Pallen M.J."/>
        </authorList>
    </citation>
    <scope>NUCLEOTIDE SEQUENCE</scope>
    <source>
        <strain evidence="2">B1-20833</strain>
    </source>
</reference>
<dbReference type="PROSITE" id="PS51257">
    <property type="entry name" value="PROKAR_LIPOPROTEIN"/>
    <property type="match status" value="1"/>
</dbReference>
<accession>A0A9D9EPB5</accession>
<keyword evidence="1" id="KW-0732">Signal</keyword>
<dbReference type="Proteomes" id="UP000823661">
    <property type="component" value="Unassembled WGS sequence"/>
</dbReference>
<proteinExistence type="predicted"/>
<comment type="caution">
    <text evidence="2">The sequence shown here is derived from an EMBL/GenBank/DDBJ whole genome shotgun (WGS) entry which is preliminary data.</text>
</comment>
<dbReference type="AlphaFoldDB" id="A0A9D9EPB5"/>
<name>A0A9D9EPB5_9BACT</name>
<protein>
    <submittedName>
        <fullName evidence="2">Uncharacterized protein</fullName>
    </submittedName>
</protein>
<sequence length="154" mass="17073">MKRILFLIAVAATVLLSGCNKPGNQQQTQNENIEVALTVTPHDDNSATIEAELTSGSFYGARLIEMMNFADVTIDLESEIQLTNYVIENGVDVELPYSNTVTDVRIGQDMFTAIAVYDNTGRAVDVVYERWTPLGLPDGWSTENNPGELEEIEW</sequence>
<feature type="signal peptide" evidence="1">
    <location>
        <begin position="1"/>
        <end position="22"/>
    </location>
</feature>
<organism evidence="2 3">
    <name type="scientific">Candidatus Cryptobacteroides intestinavium</name>
    <dbReference type="NCBI Taxonomy" id="2840766"/>
    <lineage>
        <taxon>Bacteria</taxon>
        <taxon>Pseudomonadati</taxon>
        <taxon>Bacteroidota</taxon>
        <taxon>Bacteroidia</taxon>
        <taxon>Bacteroidales</taxon>
        <taxon>Candidatus Cryptobacteroides</taxon>
    </lineage>
</organism>
<dbReference type="EMBL" id="JADIMI010000022">
    <property type="protein sequence ID" value="MBO8451776.1"/>
    <property type="molecule type" value="Genomic_DNA"/>
</dbReference>
<evidence type="ECO:0000313" key="2">
    <source>
        <dbReference type="EMBL" id="MBO8451776.1"/>
    </source>
</evidence>
<gene>
    <name evidence="2" type="ORF">IAC06_02680</name>
</gene>
<reference evidence="2" key="1">
    <citation type="submission" date="2020-10" db="EMBL/GenBank/DDBJ databases">
        <authorList>
            <person name="Gilroy R."/>
        </authorList>
    </citation>
    <scope>NUCLEOTIDE SEQUENCE</scope>
    <source>
        <strain evidence="2">B1-20833</strain>
    </source>
</reference>